<dbReference type="RefSeq" id="WP_182837099.1">
    <property type="nucleotide sequence ID" value="NZ_BAAABQ010000010.1"/>
</dbReference>
<dbReference type="EMBL" id="JACJID010000002">
    <property type="protein sequence ID" value="MBA8924854.1"/>
    <property type="molecule type" value="Genomic_DNA"/>
</dbReference>
<evidence type="ECO:0000313" key="3">
    <source>
        <dbReference type="EMBL" id="MBA8924854.1"/>
    </source>
</evidence>
<evidence type="ECO:0008006" key="5">
    <source>
        <dbReference type="Google" id="ProtNLM"/>
    </source>
</evidence>
<feature type="domain" description="PucR C-terminal helix-turn-helix" evidence="1">
    <location>
        <begin position="329"/>
        <end position="385"/>
    </location>
</feature>
<dbReference type="Pfam" id="PF13556">
    <property type="entry name" value="HTH_30"/>
    <property type="match status" value="1"/>
</dbReference>
<dbReference type="Pfam" id="PF25906">
    <property type="entry name" value="PucR-like_N"/>
    <property type="match status" value="1"/>
</dbReference>
<dbReference type="InterPro" id="IPR058663">
    <property type="entry name" value="PucR-like_N"/>
</dbReference>
<dbReference type="PANTHER" id="PTHR33744">
    <property type="entry name" value="CARBOHYDRATE DIACID REGULATOR"/>
    <property type="match status" value="1"/>
</dbReference>
<feature type="domain" description="PucR-like N-terminal" evidence="2">
    <location>
        <begin position="17"/>
        <end position="173"/>
    </location>
</feature>
<dbReference type="InterPro" id="IPR051448">
    <property type="entry name" value="CdaR-like_regulators"/>
</dbReference>
<dbReference type="Proteomes" id="UP000517916">
    <property type="component" value="Unassembled WGS sequence"/>
</dbReference>
<gene>
    <name evidence="3" type="ORF">BC739_002053</name>
</gene>
<dbReference type="PANTHER" id="PTHR33744:SF1">
    <property type="entry name" value="DNA-BINDING TRANSCRIPTIONAL ACTIVATOR ADER"/>
    <property type="match status" value="1"/>
</dbReference>
<sequence length="394" mass="44072">MRAELGIDGRSDSARLWAALPEDLADRFRPLVEVLAEEVLREVVAAVPAYHGATLARAVHSAITYCLDAVHGSPSQGRAAQVRELGKLEYSAGRTLDCLQTAYRVGGRVAWRYVAAWGRGEGLPVPVFRLAAEAIFAYVDELSVLSVEGYTSAQAQAVGQVERWRRRLLELLLSEPPASRQAIDELAVLARWKLPELVTVVAVEPRTDQPPTSPELHEDVLVDLEGDRPRLLTGDPELHLRELGEQLTGRRACVGMAVPPERAHTSWRLANRAMALASRGVLPDRQVIWCRDHIAALWLLADEFLMNRLIQRALLPLAGLTHKQRSRMVDTLLVWLDTRGSAQEIATRLRIHPQTVRYRMRQAEQLFGARLADPAARLELEIALQSQRLLWGRR</sequence>
<name>A0ABR6BDA8_9PSEU</name>
<protein>
    <recommendedName>
        <fullName evidence="5">PucR C-terminal helix-turn-helix domain-containing protein</fullName>
    </recommendedName>
</protein>
<dbReference type="InterPro" id="IPR042070">
    <property type="entry name" value="PucR_C-HTH_sf"/>
</dbReference>
<dbReference type="Gene3D" id="1.10.10.2840">
    <property type="entry name" value="PucR C-terminal helix-turn-helix domain"/>
    <property type="match status" value="1"/>
</dbReference>
<evidence type="ECO:0000313" key="4">
    <source>
        <dbReference type="Proteomes" id="UP000517916"/>
    </source>
</evidence>
<evidence type="ECO:0000259" key="1">
    <source>
        <dbReference type="Pfam" id="PF13556"/>
    </source>
</evidence>
<reference evidence="3 4" key="1">
    <citation type="submission" date="2020-08" db="EMBL/GenBank/DDBJ databases">
        <title>Genomic Encyclopedia of Archaeal and Bacterial Type Strains, Phase II (KMG-II): from individual species to whole genera.</title>
        <authorList>
            <person name="Goeker M."/>
        </authorList>
    </citation>
    <scope>NUCLEOTIDE SEQUENCE [LARGE SCALE GENOMIC DNA]</scope>
    <source>
        <strain evidence="3 4">DSM 43850</strain>
    </source>
</reference>
<comment type="caution">
    <text evidence="3">The sequence shown here is derived from an EMBL/GenBank/DDBJ whole genome shotgun (WGS) entry which is preliminary data.</text>
</comment>
<proteinExistence type="predicted"/>
<evidence type="ECO:0000259" key="2">
    <source>
        <dbReference type="Pfam" id="PF25906"/>
    </source>
</evidence>
<dbReference type="InterPro" id="IPR025736">
    <property type="entry name" value="PucR_C-HTH_dom"/>
</dbReference>
<keyword evidence="4" id="KW-1185">Reference proteome</keyword>
<accession>A0ABR6BDA8</accession>
<organism evidence="3 4">
    <name type="scientific">Kutzneria viridogrisea</name>
    <dbReference type="NCBI Taxonomy" id="47990"/>
    <lineage>
        <taxon>Bacteria</taxon>
        <taxon>Bacillati</taxon>
        <taxon>Actinomycetota</taxon>
        <taxon>Actinomycetes</taxon>
        <taxon>Pseudonocardiales</taxon>
        <taxon>Pseudonocardiaceae</taxon>
        <taxon>Kutzneria</taxon>
    </lineage>
</organism>